<organism evidence="6 7">
    <name type="scientific">Actinoplanes philippinensis</name>
    <dbReference type="NCBI Taxonomy" id="35752"/>
    <lineage>
        <taxon>Bacteria</taxon>
        <taxon>Bacillati</taxon>
        <taxon>Actinomycetota</taxon>
        <taxon>Actinomycetes</taxon>
        <taxon>Micromonosporales</taxon>
        <taxon>Micromonosporaceae</taxon>
        <taxon>Actinoplanes</taxon>
    </lineage>
</organism>
<evidence type="ECO:0000256" key="3">
    <source>
        <dbReference type="ARBA" id="ARBA00022989"/>
    </source>
</evidence>
<reference evidence="6 7" key="1">
    <citation type="submission" date="2016-10" db="EMBL/GenBank/DDBJ databases">
        <authorList>
            <person name="de Groot N.N."/>
        </authorList>
    </citation>
    <scope>NUCLEOTIDE SEQUENCE [LARGE SCALE GENOMIC DNA]</scope>
    <source>
        <strain evidence="6 7">DSM 43019</strain>
    </source>
</reference>
<proteinExistence type="predicted"/>
<dbReference type="GO" id="GO:0022857">
    <property type="term" value="F:transmembrane transporter activity"/>
    <property type="evidence" value="ECO:0007669"/>
    <property type="project" value="InterPro"/>
</dbReference>
<sequence length="377" mass="37810">MRATRAISLVFAGSGATQASWMSRLPAILDQTHTDVVRLSAGLVMLGLGTLVAMALTGPAISRFGGRPVVTAGFALTMVSLITMAAAHSATALAVAMLGVGVGGGVWDAGMNVQAAALESRLDTHLMSRFHGWWSIGSMAGAGVGLAAAALRVGLLPHLSAVLAATAVVFACGVTAFDDSKRGGPDATGSRLRSPARRLAAIGTLLFCGAVVEGAAGDWLAVYLNQDRLLTHAGAALWYALFVSAMAAGRLIAERPHRHFGAVGLVRTGAVVTALSIMLVVAGPTGPWLYVAALGWGAGICWVFPAALSATGSVAAPSAVAAMTAVGYSASVAGPLVIGRLAHAAGLETAIAAMLPLVLTVALLAPALSGADPEPAR</sequence>
<keyword evidence="4 5" id="KW-0472">Membrane</keyword>
<accession>A0A1I2KZ62</accession>
<dbReference type="PANTHER" id="PTHR23514">
    <property type="entry name" value="BYPASS OF STOP CODON PROTEIN 6"/>
    <property type="match status" value="1"/>
</dbReference>
<dbReference type="InterPro" id="IPR051788">
    <property type="entry name" value="MFS_Transporter"/>
</dbReference>
<feature type="transmembrane region" description="Helical" evidence="5">
    <location>
        <begin position="43"/>
        <end position="62"/>
    </location>
</feature>
<dbReference type="Pfam" id="PF07690">
    <property type="entry name" value="MFS_1"/>
    <property type="match status" value="1"/>
</dbReference>
<gene>
    <name evidence="6" type="ORF">SAMN05421541_11972</name>
</gene>
<feature type="transmembrane region" description="Helical" evidence="5">
    <location>
        <begin position="350"/>
        <end position="371"/>
    </location>
</feature>
<dbReference type="Proteomes" id="UP000199645">
    <property type="component" value="Unassembled WGS sequence"/>
</dbReference>
<dbReference type="PANTHER" id="PTHR23514:SF13">
    <property type="entry name" value="INNER MEMBRANE PROTEIN YBJJ"/>
    <property type="match status" value="1"/>
</dbReference>
<evidence type="ECO:0000256" key="2">
    <source>
        <dbReference type="ARBA" id="ARBA00022692"/>
    </source>
</evidence>
<evidence type="ECO:0000256" key="1">
    <source>
        <dbReference type="ARBA" id="ARBA00004141"/>
    </source>
</evidence>
<feature type="transmembrane region" description="Helical" evidence="5">
    <location>
        <begin position="236"/>
        <end position="253"/>
    </location>
</feature>
<evidence type="ECO:0000313" key="7">
    <source>
        <dbReference type="Proteomes" id="UP000199645"/>
    </source>
</evidence>
<dbReference type="InterPro" id="IPR011701">
    <property type="entry name" value="MFS"/>
</dbReference>
<dbReference type="Gene3D" id="1.20.1250.20">
    <property type="entry name" value="MFS general substrate transporter like domains"/>
    <property type="match status" value="1"/>
</dbReference>
<feature type="transmembrane region" description="Helical" evidence="5">
    <location>
        <begin position="260"/>
        <end position="282"/>
    </location>
</feature>
<feature type="transmembrane region" description="Helical" evidence="5">
    <location>
        <begin position="159"/>
        <end position="178"/>
    </location>
</feature>
<dbReference type="OrthoDB" id="151222at2"/>
<dbReference type="GO" id="GO:0016020">
    <property type="term" value="C:membrane"/>
    <property type="evidence" value="ECO:0007669"/>
    <property type="project" value="UniProtKB-SubCell"/>
</dbReference>
<feature type="transmembrane region" description="Helical" evidence="5">
    <location>
        <begin position="132"/>
        <end position="153"/>
    </location>
</feature>
<feature type="transmembrane region" description="Helical" evidence="5">
    <location>
        <begin position="199"/>
        <end position="224"/>
    </location>
</feature>
<feature type="transmembrane region" description="Helical" evidence="5">
    <location>
        <begin position="320"/>
        <end position="338"/>
    </location>
</feature>
<dbReference type="InterPro" id="IPR036259">
    <property type="entry name" value="MFS_trans_sf"/>
</dbReference>
<feature type="transmembrane region" description="Helical" evidence="5">
    <location>
        <begin position="288"/>
        <end position="308"/>
    </location>
</feature>
<dbReference type="SUPFAM" id="SSF103473">
    <property type="entry name" value="MFS general substrate transporter"/>
    <property type="match status" value="1"/>
</dbReference>
<keyword evidence="2 5" id="KW-0812">Transmembrane</keyword>
<dbReference type="EMBL" id="FONV01000019">
    <property type="protein sequence ID" value="SFF72324.1"/>
    <property type="molecule type" value="Genomic_DNA"/>
</dbReference>
<protein>
    <submittedName>
        <fullName evidence="6">Fucose permease</fullName>
    </submittedName>
</protein>
<keyword evidence="7" id="KW-1185">Reference proteome</keyword>
<keyword evidence="3 5" id="KW-1133">Transmembrane helix</keyword>
<dbReference type="AlphaFoldDB" id="A0A1I2KZ62"/>
<dbReference type="RefSeq" id="WP_093621050.1">
    <property type="nucleotide sequence ID" value="NZ_BOMT01000074.1"/>
</dbReference>
<name>A0A1I2KZ62_9ACTN</name>
<evidence type="ECO:0000256" key="5">
    <source>
        <dbReference type="SAM" id="Phobius"/>
    </source>
</evidence>
<comment type="subcellular location">
    <subcellularLocation>
        <location evidence="1">Membrane</location>
        <topology evidence="1">Multi-pass membrane protein</topology>
    </subcellularLocation>
</comment>
<evidence type="ECO:0000313" key="6">
    <source>
        <dbReference type="EMBL" id="SFF72324.1"/>
    </source>
</evidence>
<dbReference type="STRING" id="35752.SAMN05421541_11972"/>
<evidence type="ECO:0000256" key="4">
    <source>
        <dbReference type="ARBA" id="ARBA00023136"/>
    </source>
</evidence>